<organism evidence="1 2">
    <name type="scientific">Albugo candida</name>
    <dbReference type="NCBI Taxonomy" id="65357"/>
    <lineage>
        <taxon>Eukaryota</taxon>
        <taxon>Sar</taxon>
        <taxon>Stramenopiles</taxon>
        <taxon>Oomycota</taxon>
        <taxon>Peronosporomycetes</taxon>
        <taxon>Albuginales</taxon>
        <taxon>Albuginaceae</taxon>
        <taxon>Albugo</taxon>
    </lineage>
</organism>
<reference evidence="1 2" key="1">
    <citation type="submission" date="2012-05" db="EMBL/GenBank/DDBJ databases">
        <title>Recombination and specialization in a pathogen metapopulation.</title>
        <authorList>
            <person name="Gardiner A."/>
            <person name="Kemen E."/>
            <person name="Schultz-Larsen T."/>
            <person name="MacLean D."/>
            <person name="Van Oosterhout C."/>
            <person name="Jones J.D.G."/>
        </authorList>
    </citation>
    <scope>NUCLEOTIDE SEQUENCE [LARGE SCALE GENOMIC DNA]</scope>
    <source>
        <strain evidence="1 2">Ac Nc2</strain>
    </source>
</reference>
<evidence type="ECO:0000313" key="1">
    <source>
        <dbReference type="EMBL" id="CCI47115.1"/>
    </source>
</evidence>
<protein>
    <submittedName>
        <fullName evidence="1">Uncharacterized protein</fullName>
    </submittedName>
</protein>
<comment type="caution">
    <text evidence="1">The sequence shown here is derived from an EMBL/GenBank/DDBJ whole genome shotgun (WGS) entry which is preliminary data.</text>
</comment>
<sequence>MTFRKTEPIATPAKSTLFNVCGVCRTNCSAILFLFFEYILMFQNAFNKSFDCSINVGILFRRCIKPRSESIGFRERSEKITIDSIATGELPIEKWSQVPYCHREPQEVVFGWAVPPKQILSII</sequence>
<name>A0A024GJP3_9STRA</name>
<evidence type="ECO:0000313" key="2">
    <source>
        <dbReference type="Proteomes" id="UP000053237"/>
    </source>
</evidence>
<gene>
    <name evidence="1" type="ORF">BN9_080840</name>
</gene>
<dbReference type="Proteomes" id="UP000053237">
    <property type="component" value="Unassembled WGS sequence"/>
</dbReference>
<dbReference type="AlphaFoldDB" id="A0A024GJP3"/>
<keyword evidence="2" id="KW-1185">Reference proteome</keyword>
<proteinExistence type="predicted"/>
<dbReference type="EMBL" id="CAIX01000152">
    <property type="protein sequence ID" value="CCI47115.1"/>
    <property type="molecule type" value="Genomic_DNA"/>
</dbReference>
<dbReference type="InParanoid" id="A0A024GJP3"/>
<accession>A0A024GJP3</accession>